<evidence type="ECO:0000256" key="9">
    <source>
        <dbReference type="ARBA" id="ARBA00022848"/>
    </source>
</evidence>
<dbReference type="InterPro" id="IPR002401">
    <property type="entry name" value="Cyt_P450_E_grp-I"/>
</dbReference>
<sequence length="483" mass="56033">MFWVLLLISVLIAYVLFRIHWYMGKVQNYPGKLPIIGHLHKFLGNSIDLWNLLKNVAETSLKTGEVLVLHFSEYIPAYVVTDPDDCAKILNNANHKPIVLRKYTRNYLGQGILFGPVSVWKDHRKLLNPTFNQQILHSFIDNFNVQSRQLIIDLEETVGNGPFDHRLYLEKNALRTICATALDADISNEYSDECLKSFQEILNIIIERFLNFHYFFDCFYNRSGLRKQEQQFIGNTHVFAESILQKKRTEIGNMSVEDGLTDAKFKPFIYQLLQQEHVTLTERQVKDEINVMILAGFETSATILLYTLILVGTYPHIQQKIFEEIEEVFGDIDRDVSKEDLAKLKYIEAVLKETTRYCPVGPITGRKLLSDVQLKNTVLKKGFNCMLMLYGAMRHPIWGPDADQYMPERWLDPDRLPKNPHAYMAFGYGKRNCIGKTYAIVSMKVVMVHIFRHYKVTGDFSKVQLKFMGLLKPHSGHHINIEY</sequence>
<evidence type="ECO:0000313" key="17">
    <source>
        <dbReference type="Proteomes" id="UP000324832"/>
    </source>
</evidence>
<evidence type="ECO:0000256" key="12">
    <source>
        <dbReference type="ARBA" id="ARBA00023033"/>
    </source>
</evidence>
<evidence type="ECO:0000256" key="13">
    <source>
        <dbReference type="ARBA" id="ARBA00023136"/>
    </source>
</evidence>
<dbReference type="PANTHER" id="PTHR24291">
    <property type="entry name" value="CYTOCHROME P450 FAMILY 4"/>
    <property type="match status" value="1"/>
</dbReference>
<evidence type="ECO:0000256" key="1">
    <source>
        <dbReference type="ARBA" id="ARBA00001971"/>
    </source>
</evidence>
<dbReference type="GO" id="GO:0016705">
    <property type="term" value="F:oxidoreductase activity, acting on paired donors, with incorporation or reduction of molecular oxygen"/>
    <property type="evidence" value="ECO:0007669"/>
    <property type="project" value="InterPro"/>
</dbReference>
<dbReference type="InterPro" id="IPR017972">
    <property type="entry name" value="Cyt_P450_CS"/>
</dbReference>
<dbReference type="InterPro" id="IPR036396">
    <property type="entry name" value="Cyt_P450_sf"/>
</dbReference>
<keyword evidence="17" id="KW-1185">Reference proteome</keyword>
<evidence type="ECO:0000256" key="7">
    <source>
        <dbReference type="ARBA" id="ARBA00022723"/>
    </source>
</evidence>
<gene>
    <name evidence="16" type="ORF">LSINAPIS_LOCUS11691</name>
</gene>
<evidence type="ECO:0000256" key="5">
    <source>
        <dbReference type="ARBA" id="ARBA00010617"/>
    </source>
</evidence>
<evidence type="ECO:0000313" key="16">
    <source>
        <dbReference type="EMBL" id="VVD01224.1"/>
    </source>
</evidence>
<dbReference type="GO" id="GO:0004497">
    <property type="term" value="F:monooxygenase activity"/>
    <property type="evidence" value="ECO:0007669"/>
    <property type="project" value="UniProtKB-KW"/>
</dbReference>
<evidence type="ECO:0008006" key="18">
    <source>
        <dbReference type="Google" id="ProtNLM"/>
    </source>
</evidence>
<dbReference type="EMBL" id="FZQP02005222">
    <property type="protein sequence ID" value="VVD01224.1"/>
    <property type="molecule type" value="Genomic_DNA"/>
</dbReference>
<dbReference type="PRINTS" id="PR00463">
    <property type="entry name" value="EP450I"/>
</dbReference>
<dbReference type="PRINTS" id="PR00385">
    <property type="entry name" value="P450"/>
</dbReference>
<keyword evidence="11 14" id="KW-0408">Iron</keyword>
<keyword evidence="8" id="KW-0256">Endoplasmic reticulum</keyword>
<organism evidence="16 17">
    <name type="scientific">Leptidea sinapis</name>
    <dbReference type="NCBI Taxonomy" id="189913"/>
    <lineage>
        <taxon>Eukaryota</taxon>
        <taxon>Metazoa</taxon>
        <taxon>Ecdysozoa</taxon>
        <taxon>Arthropoda</taxon>
        <taxon>Hexapoda</taxon>
        <taxon>Insecta</taxon>
        <taxon>Pterygota</taxon>
        <taxon>Neoptera</taxon>
        <taxon>Endopterygota</taxon>
        <taxon>Lepidoptera</taxon>
        <taxon>Glossata</taxon>
        <taxon>Ditrysia</taxon>
        <taxon>Papilionoidea</taxon>
        <taxon>Pieridae</taxon>
        <taxon>Dismorphiinae</taxon>
        <taxon>Leptidea</taxon>
    </lineage>
</organism>
<comment type="cofactor">
    <cofactor evidence="1 14">
        <name>heme</name>
        <dbReference type="ChEBI" id="CHEBI:30413"/>
    </cofactor>
</comment>
<proteinExistence type="inferred from homology"/>
<dbReference type="AlphaFoldDB" id="A0A5E4QUD6"/>
<comment type="subcellular location">
    <subcellularLocation>
        <location evidence="4">Endoplasmic reticulum membrane</location>
        <topology evidence="4">Peripheral membrane protein</topology>
    </subcellularLocation>
    <subcellularLocation>
        <location evidence="3">Microsome membrane</location>
        <topology evidence="3">Peripheral membrane protein</topology>
    </subcellularLocation>
</comment>
<dbReference type="SUPFAM" id="SSF48264">
    <property type="entry name" value="Cytochrome P450"/>
    <property type="match status" value="1"/>
</dbReference>
<dbReference type="Pfam" id="PF00067">
    <property type="entry name" value="p450"/>
    <property type="match status" value="1"/>
</dbReference>
<evidence type="ECO:0000256" key="4">
    <source>
        <dbReference type="ARBA" id="ARBA00004406"/>
    </source>
</evidence>
<keyword evidence="9" id="KW-0492">Microsome</keyword>
<comment type="function">
    <text evidence="2">May be involved in the metabolism of insect hormones and in the breakdown of synthetic insecticides.</text>
</comment>
<keyword evidence="6 14" id="KW-0349">Heme</keyword>
<evidence type="ECO:0000256" key="6">
    <source>
        <dbReference type="ARBA" id="ARBA00022617"/>
    </source>
</evidence>
<evidence type="ECO:0000256" key="10">
    <source>
        <dbReference type="ARBA" id="ARBA00023002"/>
    </source>
</evidence>
<keyword evidence="12 15" id="KW-0503">Monooxygenase</keyword>
<comment type="similarity">
    <text evidence="5 15">Belongs to the cytochrome P450 family.</text>
</comment>
<dbReference type="InterPro" id="IPR001128">
    <property type="entry name" value="Cyt_P450"/>
</dbReference>
<dbReference type="InterPro" id="IPR050196">
    <property type="entry name" value="Cytochrome_P450_Monoox"/>
</dbReference>
<dbReference type="GO" id="GO:0005789">
    <property type="term" value="C:endoplasmic reticulum membrane"/>
    <property type="evidence" value="ECO:0007669"/>
    <property type="project" value="UniProtKB-SubCell"/>
</dbReference>
<keyword evidence="10 15" id="KW-0560">Oxidoreductase</keyword>
<evidence type="ECO:0000256" key="2">
    <source>
        <dbReference type="ARBA" id="ARBA00003690"/>
    </source>
</evidence>
<dbReference type="GO" id="GO:0005506">
    <property type="term" value="F:iron ion binding"/>
    <property type="evidence" value="ECO:0007669"/>
    <property type="project" value="InterPro"/>
</dbReference>
<evidence type="ECO:0000256" key="3">
    <source>
        <dbReference type="ARBA" id="ARBA00004174"/>
    </source>
</evidence>
<dbReference type="Gene3D" id="1.10.630.10">
    <property type="entry name" value="Cytochrome P450"/>
    <property type="match status" value="1"/>
</dbReference>
<evidence type="ECO:0000256" key="11">
    <source>
        <dbReference type="ARBA" id="ARBA00023004"/>
    </source>
</evidence>
<keyword evidence="13" id="KW-0472">Membrane</keyword>
<feature type="non-terminal residue" evidence="16">
    <location>
        <position position="483"/>
    </location>
</feature>
<evidence type="ECO:0000256" key="8">
    <source>
        <dbReference type="ARBA" id="ARBA00022824"/>
    </source>
</evidence>
<dbReference type="GO" id="GO:0020037">
    <property type="term" value="F:heme binding"/>
    <property type="evidence" value="ECO:0007669"/>
    <property type="project" value="InterPro"/>
</dbReference>
<dbReference type="PANTHER" id="PTHR24291:SF189">
    <property type="entry name" value="CYTOCHROME P450 4C3-RELATED"/>
    <property type="match status" value="1"/>
</dbReference>
<evidence type="ECO:0000256" key="14">
    <source>
        <dbReference type="PIRSR" id="PIRSR602401-1"/>
    </source>
</evidence>
<keyword evidence="7 14" id="KW-0479">Metal-binding</keyword>
<dbReference type="PROSITE" id="PS00086">
    <property type="entry name" value="CYTOCHROME_P450"/>
    <property type="match status" value="1"/>
</dbReference>
<dbReference type="Proteomes" id="UP000324832">
    <property type="component" value="Unassembled WGS sequence"/>
</dbReference>
<feature type="binding site" description="axial binding residue" evidence="14">
    <location>
        <position position="433"/>
    </location>
    <ligand>
        <name>heme</name>
        <dbReference type="ChEBI" id="CHEBI:30413"/>
    </ligand>
    <ligandPart>
        <name>Fe</name>
        <dbReference type="ChEBI" id="CHEBI:18248"/>
    </ligandPart>
</feature>
<name>A0A5E4QUD6_9NEOP</name>
<reference evidence="16 17" key="1">
    <citation type="submission" date="2017-07" db="EMBL/GenBank/DDBJ databases">
        <authorList>
            <person name="Talla V."/>
            <person name="Backstrom N."/>
        </authorList>
    </citation>
    <scope>NUCLEOTIDE SEQUENCE [LARGE SCALE GENOMIC DNA]</scope>
</reference>
<accession>A0A5E4QUD6</accession>
<evidence type="ECO:0000256" key="15">
    <source>
        <dbReference type="RuleBase" id="RU000461"/>
    </source>
</evidence>
<protein>
    <recommendedName>
        <fullName evidence="18">Cytochrome P450</fullName>
    </recommendedName>
</protein>